<organism evidence="13 14">
    <name type="scientific">Aquimonas voraii</name>
    <dbReference type="NCBI Taxonomy" id="265719"/>
    <lineage>
        <taxon>Bacteria</taxon>
        <taxon>Pseudomonadati</taxon>
        <taxon>Pseudomonadota</taxon>
        <taxon>Gammaproteobacteria</taxon>
        <taxon>Lysobacterales</taxon>
        <taxon>Lysobacteraceae</taxon>
        <taxon>Aquimonas</taxon>
    </lineage>
</organism>
<evidence type="ECO:0000256" key="10">
    <source>
        <dbReference type="SAM" id="MobiDB-lite"/>
    </source>
</evidence>
<dbReference type="STRING" id="265719.SAMN04488509_10788"/>
<protein>
    <submittedName>
        <fullName evidence="13">Iron complex outermembrane recepter protein</fullName>
    </submittedName>
</protein>
<keyword evidence="14" id="KW-1185">Reference proteome</keyword>
<reference evidence="13 14" key="1">
    <citation type="submission" date="2016-10" db="EMBL/GenBank/DDBJ databases">
        <authorList>
            <person name="de Groot N.N."/>
        </authorList>
    </citation>
    <scope>NUCLEOTIDE SEQUENCE [LARGE SCALE GENOMIC DNA]</scope>
    <source>
        <strain evidence="13 14">DSM 16957</strain>
    </source>
</reference>
<dbReference type="GO" id="GO:0044718">
    <property type="term" value="P:siderophore transmembrane transport"/>
    <property type="evidence" value="ECO:0007669"/>
    <property type="project" value="TreeGrafter"/>
</dbReference>
<dbReference type="GO" id="GO:0009279">
    <property type="term" value="C:cell outer membrane"/>
    <property type="evidence" value="ECO:0007669"/>
    <property type="project" value="UniProtKB-SubCell"/>
</dbReference>
<keyword evidence="7 8" id="KW-0998">Cell outer membrane</keyword>
<dbReference type="Gene3D" id="2.170.130.10">
    <property type="entry name" value="TonB-dependent receptor, plug domain"/>
    <property type="match status" value="1"/>
</dbReference>
<evidence type="ECO:0000313" key="13">
    <source>
        <dbReference type="EMBL" id="SDD80044.1"/>
    </source>
</evidence>
<feature type="domain" description="TonB-dependent receptor-like beta-barrel" evidence="11">
    <location>
        <begin position="318"/>
        <end position="664"/>
    </location>
</feature>
<dbReference type="InterPro" id="IPR037066">
    <property type="entry name" value="Plug_dom_sf"/>
</dbReference>
<dbReference type="Pfam" id="PF07715">
    <property type="entry name" value="Plug"/>
    <property type="match status" value="1"/>
</dbReference>
<evidence type="ECO:0000259" key="12">
    <source>
        <dbReference type="Pfam" id="PF07715"/>
    </source>
</evidence>
<evidence type="ECO:0000256" key="5">
    <source>
        <dbReference type="ARBA" id="ARBA00023077"/>
    </source>
</evidence>
<dbReference type="PANTHER" id="PTHR30069:SF40">
    <property type="entry name" value="TONB-DEPENDENT RECEPTOR NMB0964-RELATED"/>
    <property type="match status" value="1"/>
</dbReference>
<dbReference type="AlphaFoldDB" id="A0A1G6XPB7"/>
<gene>
    <name evidence="13" type="ORF">SAMN04488509_10788</name>
</gene>
<keyword evidence="4 8" id="KW-0812">Transmembrane</keyword>
<evidence type="ECO:0000259" key="11">
    <source>
        <dbReference type="Pfam" id="PF00593"/>
    </source>
</evidence>
<keyword evidence="2 8" id="KW-0813">Transport</keyword>
<dbReference type="Gene3D" id="2.40.170.20">
    <property type="entry name" value="TonB-dependent receptor, beta-barrel domain"/>
    <property type="match status" value="1"/>
</dbReference>
<keyword evidence="5 9" id="KW-0798">TonB box</keyword>
<accession>A0A1G6XPB7</accession>
<dbReference type="GO" id="GO:0015344">
    <property type="term" value="F:siderophore uptake transmembrane transporter activity"/>
    <property type="evidence" value="ECO:0007669"/>
    <property type="project" value="TreeGrafter"/>
</dbReference>
<evidence type="ECO:0000313" key="14">
    <source>
        <dbReference type="Proteomes" id="UP000199603"/>
    </source>
</evidence>
<name>A0A1G6XPB7_9GAMM</name>
<feature type="region of interest" description="Disordered" evidence="10">
    <location>
        <begin position="224"/>
        <end position="244"/>
    </location>
</feature>
<dbReference type="EMBL" id="FNAG01000007">
    <property type="protein sequence ID" value="SDD80044.1"/>
    <property type="molecule type" value="Genomic_DNA"/>
</dbReference>
<dbReference type="Proteomes" id="UP000199603">
    <property type="component" value="Unassembled WGS sequence"/>
</dbReference>
<comment type="similarity">
    <text evidence="8 9">Belongs to the TonB-dependent receptor family.</text>
</comment>
<feature type="compositionally biased region" description="Basic and acidic residues" evidence="10">
    <location>
        <begin position="224"/>
        <end position="234"/>
    </location>
</feature>
<dbReference type="Pfam" id="PF00593">
    <property type="entry name" value="TonB_dep_Rec_b-barrel"/>
    <property type="match status" value="1"/>
</dbReference>
<evidence type="ECO:0000256" key="6">
    <source>
        <dbReference type="ARBA" id="ARBA00023136"/>
    </source>
</evidence>
<evidence type="ECO:0000256" key="3">
    <source>
        <dbReference type="ARBA" id="ARBA00022452"/>
    </source>
</evidence>
<dbReference type="InterPro" id="IPR039426">
    <property type="entry name" value="TonB-dep_rcpt-like"/>
</dbReference>
<evidence type="ECO:0000256" key="8">
    <source>
        <dbReference type="PROSITE-ProRule" id="PRU01360"/>
    </source>
</evidence>
<dbReference type="OrthoDB" id="9795928at2"/>
<dbReference type="InterPro" id="IPR000531">
    <property type="entry name" value="Beta-barrel_TonB"/>
</dbReference>
<feature type="domain" description="TonB-dependent receptor plug" evidence="12">
    <location>
        <begin position="51"/>
        <end position="155"/>
    </location>
</feature>
<evidence type="ECO:0000256" key="1">
    <source>
        <dbReference type="ARBA" id="ARBA00004571"/>
    </source>
</evidence>
<evidence type="ECO:0000256" key="7">
    <source>
        <dbReference type="ARBA" id="ARBA00023237"/>
    </source>
</evidence>
<evidence type="ECO:0000256" key="2">
    <source>
        <dbReference type="ARBA" id="ARBA00022448"/>
    </source>
</evidence>
<dbReference type="InterPro" id="IPR036942">
    <property type="entry name" value="Beta-barrel_TonB_sf"/>
</dbReference>
<feature type="region of interest" description="Disordered" evidence="10">
    <location>
        <begin position="284"/>
        <end position="310"/>
    </location>
</feature>
<sequence length="695" mass="75160">MPRHPLSLAVAVLLPGLALGQNPGRASHDLDRAKQLDELIVTASPLRSNAENVVQPVEILAGETLDDRRAGTLSETLSGVLGVQTSFFGTGVGRPIIRGQEGARVQVLNEGIGSLDASTTSVDHAVSIDPFLADQIEVLKGPATLLYGPGAIGGAVNVVDGRVPTLLPEAAISGRAELRAGSVADERSGMLRLDGARGRIAWHLDGFRRDTADYEIPGYARHAHDDAHEEHDEPGHEDEENPFGLLPNSAVDSRGGAAGASYIGERGFIGLALSRFESLYGVPGHAHHAHEEDHDPAHGLDKAEEEEEEVRIDLGQTRWDLKAGLFNPLAGIESMNLRIGANNYRHFELEGEEIGTRFDNDAVEARADLVHAPIGGWQGALGVQTSRRDFSALGEEAFVPPSLSRDLGLFLIEEQNLDRWKLEWGLRADRVRIEADGHERRSFSGFSASAGALFRLNEALHFSAGFDRAERAPNAEELFSDGPHLATRAYELGNAALGSETARQLELGLHLHAGPLSGKLSAYRNRIDDFIYQANTGAEEEGLPVLQWSQADATFHGIEGELKWAMFDNASGAWSLRLSGDAVNASLDAGGALPRIAPDRTGLALDWRLQGWRASIDAQRYATQNAVAEFEEPTAGFSLLNASVAYHWDVQNFGWEVFLRGSNLGNREARMHTSALKEDAPLPGRNLVVGLRAFF</sequence>
<evidence type="ECO:0000256" key="4">
    <source>
        <dbReference type="ARBA" id="ARBA00022692"/>
    </source>
</evidence>
<evidence type="ECO:0000256" key="9">
    <source>
        <dbReference type="RuleBase" id="RU003357"/>
    </source>
</evidence>
<dbReference type="RefSeq" id="WP_091243169.1">
    <property type="nucleotide sequence ID" value="NZ_FNAG01000007.1"/>
</dbReference>
<feature type="compositionally biased region" description="Basic and acidic residues" evidence="10">
    <location>
        <begin position="289"/>
        <end position="302"/>
    </location>
</feature>
<dbReference type="InterPro" id="IPR012910">
    <property type="entry name" value="Plug_dom"/>
</dbReference>
<dbReference type="PANTHER" id="PTHR30069">
    <property type="entry name" value="TONB-DEPENDENT OUTER MEMBRANE RECEPTOR"/>
    <property type="match status" value="1"/>
</dbReference>
<comment type="subcellular location">
    <subcellularLocation>
        <location evidence="1 8">Cell outer membrane</location>
        <topology evidence="1 8">Multi-pass membrane protein</topology>
    </subcellularLocation>
</comment>
<keyword evidence="3 8" id="KW-1134">Transmembrane beta strand</keyword>
<dbReference type="PROSITE" id="PS52016">
    <property type="entry name" value="TONB_DEPENDENT_REC_3"/>
    <property type="match status" value="1"/>
</dbReference>
<keyword evidence="6 8" id="KW-0472">Membrane</keyword>
<proteinExistence type="inferred from homology"/>
<dbReference type="SUPFAM" id="SSF56935">
    <property type="entry name" value="Porins"/>
    <property type="match status" value="1"/>
</dbReference>